<accession>A0A2J6WNG0</accession>
<protein>
    <submittedName>
        <fullName evidence="1">Fe-S cluster assembly protein HesB</fullName>
    </submittedName>
</protein>
<dbReference type="Proteomes" id="UP000242881">
    <property type="component" value="Unassembled WGS sequence"/>
</dbReference>
<evidence type="ECO:0000313" key="1">
    <source>
        <dbReference type="EMBL" id="PMP71944.1"/>
    </source>
</evidence>
<reference evidence="1 2" key="1">
    <citation type="submission" date="2018-01" db="EMBL/GenBank/DDBJ databases">
        <title>Metagenomic assembled genomes from two thermal pools in the Uzon Caldera, Kamchatka, Russia.</title>
        <authorList>
            <person name="Wilkins L."/>
            <person name="Ettinger C."/>
        </authorList>
    </citation>
    <scope>NUCLEOTIDE SEQUENCE [LARGE SCALE GENOMIC DNA]</scope>
    <source>
        <strain evidence="1">ZAV-05</strain>
    </source>
</reference>
<name>A0A2J6WNG0_9BACT</name>
<gene>
    <name evidence="1" type="ORF">C0187_02705</name>
</gene>
<dbReference type="AlphaFoldDB" id="A0A2J6WNG0"/>
<evidence type="ECO:0000313" key="2">
    <source>
        <dbReference type="Proteomes" id="UP000242881"/>
    </source>
</evidence>
<dbReference type="Gene3D" id="2.60.300.12">
    <property type="entry name" value="HesB-like domain"/>
    <property type="match status" value="1"/>
</dbReference>
<organism evidence="1 2">
    <name type="scientific">Calditerrivibrio nitroreducens</name>
    <dbReference type="NCBI Taxonomy" id="477976"/>
    <lineage>
        <taxon>Bacteria</taxon>
        <taxon>Pseudomonadati</taxon>
        <taxon>Deferribacterota</taxon>
        <taxon>Deferribacteres</taxon>
        <taxon>Deferribacterales</taxon>
        <taxon>Calditerrivibrionaceae</taxon>
    </lineage>
</organism>
<dbReference type="EMBL" id="PNIN01000031">
    <property type="protein sequence ID" value="PMP71944.1"/>
    <property type="molecule type" value="Genomic_DNA"/>
</dbReference>
<sequence length="57" mass="6387">MVLDEPKEEQVHLINGVRIMVEDRILNYLGDVQIDYISNEYGEGFAIIPENSGGSCC</sequence>
<proteinExistence type="predicted"/>
<dbReference type="SUPFAM" id="SSF89360">
    <property type="entry name" value="HesB-like domain"/>
    <property type="match status" value="1"/>
</dbReference>
<dbReference type="InterPro" id="IPR035903">
    <property type="entry name" value="HesB-like_dom_sf"/>
</dbReference>
<comment type="caution">
    <text evidence="1">The sequence shown here is derived from an EMBL/GenBank/DDBJ whole genome shotgun (WGS) entry which is preliminary data.</text>
</comment>